<dbReference type="AlphaFoldDB" id="A0A067R3Z6"/>
<dbReference type="InParanoid" id="A0A067R3Z6"/>
<accession>A0A067R3Z6</accession>
<protein>
    <submittedName>
        <fullName evidence="1">Uncharacterized protein</fullName>
    </submittedName>
</protein>
<organism evidence="1 2">
    <name type="scientific">Zootermopsis nevadensis</name>
    <name type="common">Dampwood termite</name>
    <dbReference type="NCBI Taxonomy" id="136037"/>
    <lineage>
        <taxon>Eukaryota</taxon>
        <taxon>Metazoa</taxon>
        <taxon>Ecdysozoa</taxon>
        <taxon>Arthropoda</taxon>
        <taxon>Hexapoda</taxon>
        <taxon>Insecta</taxon>
        <taxon>Pterygota</taxon>
        <taxon>Neoptera</taxon>
        <taxon>Polyneoptera</taxon>
        <taxon>Dictyoptera</taxon>
        <taxon>Blattodea</taxon>
        <taxon>Blattoidea</taxon>
        <taxon>Termitoidae</taxon>
        <taxon>Termopsidae</taxon>
        <taxon>Zootermopsis</taxon>
    </lineage>
</organism>
<evidence type="ECO:0000313" key="1">
    <source>
        <dbReference type="EMBL" id="KDR16828.1"/>
    </source>
</evidence>
<proteinExistence type="predicted"/>
<gene>
    <name evidence="1" type="ORF">L798_09347</name>
</gene>
<sequence length="57" mass="6481">MYEKQPNYVRFKGWSLKNLQNSCLVRAALRDDAVFLFDVVIYALGSALTAEKPCPDD</sequence>
<dbReference type="Proteomes" id="UP000027135">
    <property type="component" value="Unassembled WGS sequence"/>
</dbReference>
<keyword evidence="2" id="KW-1185">Reference proteome</keyword>
<name>A0A067R3Z6_ZOONE</name>
<evidence type="ECO:0000313" key="2">
    <source>
        <dbReference type="Proteomes" id="UP000027135"/>
    </source>
</evidence>
<dbReference type="EMBL" id="KK852772">
    <property type="protein sequence ID" value="KDR16828.1"/>
    <property type="molecule type" value="Genomic_DNA"/>
</dbReference>
<reference evidence="1 2" key="1">
    <citation type="journal article" date="2014" name="Nat. Commun.">
        <title>Molecular traces of alternative social organization in a termite genome.</title>
        <authorList>
            <person name="Terrapon N."/>
            <person name="Li C."/>
            <person name="Robertson H.M."/>
            <person name="Ji L."/>
            <person name="Meng X."/>
            <person name="Booth W."/>
            <person name="Chen Z."/>
            <person name="Childers C.P."/>
            <person name="Glastad K.M."/>
            <person name="Gokhale K."/>
            <person name="Gowin J."/>
            <person name="Gronenberg W."/>
            <person name="Hermansen R.A."/>
            <person name="Hu H."/>
            <person name="Hunt B.G."/>
            <person name="Huylmans A.K."/>
            <person name="Khalil S.M."/>
            <person name="Mitchell R.D."/>
            <person name="Munoz-Torres M.C."/>
            <person name="Mustard J.A."/>
            <person name="Pan H."/>
            <person name="Reese J.T."/>
            <person name="Scharf M.E."/>
            <person name="Sun F."/>
            <person name="Vogel H."/>
            <person name="Xiao J."/>
            <person name="Yang W."/>
            <person name="Yang Z."/>
            <person name="Yang Z."/>
            <person name="Zhou J."/>
            <person name="Zhu J."/>
            <person name="Brent C.S."/>
            <person name="Elsik C.G."/>
            <person name="Goodisman M.A."/>
            <person name="Liberles D.A."/>
            <person name="Roe R.M."/>
            <person name="Vargo E.L."/>
            <person name="Vilcinskas A."/>
            <person name="Wang J."/>
            <person name="Bornberg-Bauer E."/>
            <person name="Korb J."/>
            <person name="Zhang G."/>
            <person name="Liebig J."/>
        </authorList>
    </citation>
    <scope>NUCLEOTIDE SEQUENCE [LARGE SCALE GENOMIC DNA]</scope>
    <source>
        <tissue evidence="1">Whole organism</tissue>
    </source>
</reference>